<gene>
    <name evidence="2" type="ORF">Rsub_04696</name>
</gene>
<dbReference type="EMBL" id="BDRX01000028">
    <property type="protein sequence ID" value="GBF91972.1"/>
    <property type="molecule type" value="Genomic_DNA"/>
</dbReference>
<sequence>MQSVLGTALGTAMSHVVSGVVRGVRAATHSAPIAAALPAAHLAHARSVDVRASAYLRPGRHAVAPNPVVLKTPLGASPAGAVELQVELYQPADAPPPGGWPLALLSPGFLLNSSFYRSYASALASWGFVVGLVDFVADGILDDTLSVVYLRQAIDACARDPRISPRLDPSTVFLLGHSRGAKISALAAAQEARVKGLALIDPVDRSSMGPSGPGFPSALPALRAAAAARRLPVLVVGAGANGDVVEEAANWSNFTRAAAAGGSPVWEVVLTSCGHLQFTDKSLGLFSFFSGSGETRDEDVRLITQSAVAAWSQIAVLPAAGLAAPPAAGAEAELSRERAALLRVAPVSAVAFNLDALPAGAGSAAGGSAAGSDRASSPRAGSAGAGGSRRASSDAGFGSGSGAGSGGYYSPRAGAASAPPPPPPPPPPPAPPLLRMTMDDLLQLRARELKSILVERGLDCTGLFEKEDLARAVYEACCVPR</sequence>
<dbReference type="Gene3D" id="3.40.50.1820">
    <property type="entry name" value="alpha/beta hydrolase"/>
    <property type="match status" value="1"/>
</dbReference>
<dbReference type="InParanoid" id="A0A2V0NZ69"/>
<dbReference type="SUPFAM" id="SSF68906">
    <property type="entry name" value="SAP domain"/>
    <property type="match status" value="1"/>
</dbReference>
<feature type="compositionally biased region" description="Gly residues" evidence="1">
    <location>
        <begin position="397"/>
        <end position="407"/>
    </location>
</feature>
<dbReference type="Pfam" id="PF07224">
    <property type="entry name" value="Chlorophyllase"/>
    <property type="match status" value="1"/>
</dbReference>
<evidence type="ECO:0000313" key="3">
    <source>
        <dbReference type="Proteomes" id="UP000247498"/>
    </source>
</evidence>
<name>A0A2V0NZ69_9CHLO</name>
<dbReference type="AlphaFoldDB" id="A0A2V0NZ69"/>
<keyword evidence="3" id="KW-1185">Reference proteome</keyword>
<feature type="region of interest" description="Disordered" evidence="1">
    <location>
        <begin position="363"/>
        <end position="435"/>
    </location>
</feature>
<dbReference type="PANTHER" id="PTHR33428:SF14">
    <property type="entry name" value="CARBOXYLESTERASE TYPE B DOMAIN-CONTAINING PROTEIN"/>
    <property type="match status" value="1"/>
</dbReference>
<dbReference type="InterPro" id="IPR036361">
    <property type="entry name" value="SAP_dom_sf"/>
</dbReference>
<evidence type="ECO:0000313" key="2">
    <source>
        <dbReference type="EMBL" id="GBF91972.1"/>
    </source>
</evidence>
<dbReference type="GO" id="GO:0015996">
    <property type="term" value="P:chlorophyll catabolic process"/>
    <property type="evidence" value="ECO:0007669"/>
    <property type="project" value="TreeGrafter"/>
</dbReference>
<protein>
    <submittedName>
        <fullName evidence="2">Chlorophyllase</fullName>
    </submittedName>
</protein>
<feature type="compositionally biased region" description="Low complexity" evidence="1">
    <location>
        <begin position="408"/>
        <end position="417"/>
    </location>
</feature>
<dbReference type="Gene3D" id="1.10.720.30">
    <property type="entry name" value="SAP domain"/>
    <property type="match status" value="1"/>
</dbReference>
<feature type="compositionally biased region" description="Low complexity" evidence="1">
    <location>
        <begin position="370"/>
        <end position="396"/>
    </location>
</feature>
<proteinExistence type="predicted"/>
<dbReference type="STRING" id="307507.A0A2V0NZ69"/>
<dbReference type="InterPro" id="IPR017395">
    <property type="entry name" value="Chlorophyllase-like"/>
</dbReference>
<evidence type="ECO:0000256" key="1">
    <source>
        <dbReference type="SAM" id="MobiDB-lite"/>
    </source>
</evidence>
<feature type="compositionally biased region" description="Pro residues" evidence="1">
    <location>
        <begin position="418"/>
        <end position="432"/>
    </location>
</feature>
<comment type="caution">
    <text evidence="2">The sequence shown here is derived from an EMBL/GenBank/DDBJ whole genome shotgun (WGS) entry which is preliminary data.</text>
</comment>
<dbReference type="Proteomes" id="UP000247498">
    <property type="component" value="Unassembled WGS sequence"/>
</dbReference>
<organism evidence="2 3">
    <name type="scientific">Raphidocelis subcapitata</name>
    <dbReference type="NCBI Taxonomy" id="307507"/>
    <lineage>
        <taxon>Eukaryota</taxon>
        <taxon>Viridiplantae</taxon>
        <taxon>Chlorophyta</taxon>
        <taxon>core chlorophytes</taxon>
        <taxon>Chlorophyceae</taxon>
        <taxon>CS clade</taxon>
        <taxon>Sphaeropleales</taxon>
        <taxon>Selenastraceae</taxon>
        <taxon>Raphidocelis</taxon>
    </lineage>
</organism>
<dbReference type="OrthoDB" id="2093222at2759"/>
<dbReference type="FunCoup" id="A0A2V0NZ69">
    <property type="interactions" value="4"/>
</dbReference>
<dbReference type="GO" id="GO:0047746">
    <property type="term" value="F:chlorophyllase activity"/>
    <property type="evidence" value="ECO:0007669"/>
    <property type="project" value="TreeGrafter"/>
</dbReference>
<reference evidence="2 3" key="1">
    <citation type="journal article" date="2018" name="Sci. Rep.">
        <title>Raphidocelis subcapitata (=Pseudokirchneriella subcapitata) provides an insight into genome evolution and environmental adaptations in the Sphaeropleales.</title>
        <authorList>
            <person name="Suzuki S."/>
            <person name="Yamaguchi H."/>
            <person name="Nakajima N."/>
            <person name="Kawachi M."/>
        </authorList>
    </citation>
    <scope>NUCLEOTIDE SEQUENCE [LARGE SCALE GENOMIC DNA]</scope>
    <source>
        <strain evidence="2 3">NIES-35</strain>
    </source>
</reference>
<dbReference type="PANTHER" id="PTHR33428">
    <property type="entry name" value="CHLOROPHYLLASE-2, CHLOROPLASTIC"/>
    <property type="match status" value="1"/>
</dbReference>
<dbReference type="InterPro" id="IPR029058">
    <property type="entry name" value="AB_hydrolase_fold"/>
</dbReference>
<accession>A0A2V0NZ69</accession>
<dbReference type="SUPFAM" id="SSF53474">
    <property type="entry name" value="alpha/beta-Hydrolases"/>
    <property type="match status" value="1"/>
</dbReference>